<protein>
    <recommendedName>
        <fullName evidence="3">1-alkyl-2-acetylglycerophosphocholine esterase</fullName>
    </recommendedName>
</protein>
<evidence type="ECO:0008006" key="3">
    <source>
        <dbReference type="Google" id="ProtNLM"/>
    </source>
</evidence>
<dbReference type="RefSeq" id="WP_253242252.1">
    <property type="nucleotide sequence ID" value="NZ_JAMYJR010000042.1"/>
</dbReference>
<reference evidence="1 2" key="1">
    <citation type="submission" date="2022-06" db="EMBL/GenBank/DDBJ databases">
        <title>New Species of the Genus Actinoplanes, ActinopZanes ferrugineus.</title>
        <authorList>
            <person name="Ding P."/>
        </authorList>
    </citation>
    <scope>NUCLEOTIDE SEQUENCE [LARGE SCALE GENOMIC DNA]</scope>
    <source>
        <strain evidence="1 2">TRM88003</strain>
    </source>
</reference>
<dbReference type="EMBL" id="JAMYJR010000042">
    <property type="protein sequence ID" value="MCO8276218.1"/>
    <property type="molecule type" value="Genomic_DNA"/>
</dbReference>
<comment type="caution">
    <text evidence="1">The sequence shown here is derived from an EMBL/GenBank/DDBJ whole genome shotgun (WGS) entry which is preliminary data.</text>
</comment>
<dbReference type="SUPFAM" id="SSF53474">
    <property type="entry name" value="alpha/beta-Hydrolases"/>
    <property type="match status" value="1"/>
</dbReference>
<name>A0ABT1DZF5_9ACTN</name>
<gene>
    <name evidence="1" type="ORF">M1L60_37135</name>
</gene>
<dbReference type="Gene3D" id="3.40.50.1820">
    <property type="entry name" value="alpha/beta hydrolase"/>
    <property type="match status" value="1"/>
</dbReference>
<dbReference type="Proteomes" id="UP001523369">
    <property type="component" value="Unassembled WGS sequence"/>
</dbReference>
<keyword evidence="2" id="KW-1185">Reference proteome</keyword>
<evidence type="ECO:0000313" key="1">
    <source>
        <dbReference type="EMBL" id="MCO8276218.1"/>
    </source>
</evidence>
<organism evidence="1 2">
    <name type="scientific">Paractinoplanes aksuensis</name>
    <dbReference type="NCBI Taxonomy" id="2939490"/>
    <lineage>
        <taxon>Bacteria</taxon>
        <taxon>Bacillati</taxon>
        <taxon>Actinomycetota</taxon>
        <taxon>Actinomycetes</taxon>
        <taxon>Micromonosporales</taxon>
        <taxon>Micromonosporaceae</taxon>
        <taxon>Paractinoplanes</taxon>
    </lineage>
</organism>
<dbReference type="InterPro" id="IPR029058">
    <property type="entry name" value="AB_hydrolase_fold"/>
</dbReference>
<evidence type="ECO:0000313" key="2">
    <source>
        <dbReference type="Proteomes" id="UP001523369"/>
    </source>
</evidence>
<accession>A0ABT1DZF5</accession>
<sequence>MVLSPGFSLSRESLTGPAEELASRGYVVAGVDHPYEARGVEFPDGRVAGCLACELSGVLPQVVRGRAADVSFLLDGPPLAFPEVTRTR</sequence>
<proteinExistence type="predicted"/>